<evidence type="ECO:0000259" key="4">
    <source>
        <dbReference type="SMART" id="SM00479"/>
    </source>
</evidence>
<dbReference type="CDD" id="cd06127">
    <property type="entry name" value="DEDDh"/>
    <property type="match status" value="1"/>
</dbReference>
<evidence type="ECO:0000256" key="2">
    <source>
        <dbReference type="ARBA" id="ARBA00022801"/>
    </source>
</evidence>
<dbReference type="Pfam" id="PF00929">
    <property type="entry name" value="RNase_T"/>
    <property type="match status" value="1"/>
</dbReference>
<dbReference type="GO" id="GO:0003676">
    <property type="term" value="F:nucleic acid binding"/>
    <property type="evidence" value="ECO:0007669"/>
    <property type="project" value="InterPro"/>
</dbReference>
<dbReference type="RefSeq" id="WP_306209044.1">
    <property type="nucleotide sequence ID" value="NZ_CP132353.1"/>
</dbReference>
<dbReference type="SMART" id="SM00479">
    <property type="entry name" value="EXOIII"/>
    <property type="match status" value="1"/>
</dbReference>
<keyword evidence="2" id="KW-0378">Hydrolase</keyword>
<protein>
    <submittedName>
        <fullName evidence="5">3'-5' exonuclease</fullName>
    </submittedName>
</protein>
<dbReference type="InterPro" id="IPR012337">
    <property type="entry name" value="RNaseH-like_sf"/>
</dbReference>
<keyword evidence="1" id="KW-0540">Nuclease</keyword>
<name>A0AA50DIX8_9GAMM</name>
<evidence type="ECO:0000256" key="3">
    <source>
        <dbReference type="ARBA" id="ARBA00022839"/>
    </source>
</evidence>
<proteinExistence type="predicted"/>
<dbReference type="InterPro" id="IPR013520">
    <property type="entry name" value="Ribonucl_H"/>
</dbReference>
<dbReference type="AlphaFoldDB" id="A0AA50DIX8"/>
<dbReference type="Proteomes" id="UP001228139">
    <property type="component" value="Chromosome"/>
</dbReference>
<keyword evidence="3 5" id="KW-0269">Exonuclease</keyword>
<dbReference type="PANTHER" id="PTHR30231:SF4">
    <property type="entry name" value="PROTEIN NEN2"/>
    <property type="match status" value="1"/>
</dbReference>
<accession>A0AA50DIX8</accession>
<dbReference type="SUPFAM" id="SSF53098">
    <property type="entry name" value="Ribonuclease H-like"/>
    <property type="match status" value="1"/>
</dbReference>
<organism evidence="5 6">
    <name type="scientific">Erwinia pyri</name>
    <dbReference type="NCBI Taxonomy" id="3062598"/>
    <lineage>
        <taxon>Bacteria</taxon>
        <taxon>Pseudomonadati</taxon>
        <taxon>Pseudomonadota</taxon>
        <taxon>Gammaproteobacteria</taxon>
        <taxon>Enterobacterales</taxon>
        <taxon>Erwiniaceae</taxon>
        <taxon>Erwinia</taxon>
    </lineage>
</organism>
<dbReference type="PANTHER" id="PTHR30231">
    <property type="entry name" value="DNA POLYMERASE III SUBUNIT EPSILON"/>
    <property type="match status" value="1"/>
</dbReference>
<evidence type="ECO:0000313" key="6">
    <source>
        <dbReference type="Proteomes" id="UP001228139"/>
    </source>
</evidence>
<dbReference type="EMBL" id="CP132353">
    <property type="protein sequence ID" value="WLS78821.1"/>
    <property type="molecule type" value="Genomic_DNA"/>
</dbReference>
<dbReference type="KEGG" id="epi:Q3V30_20760"/>
<feature type="domain" description="Exonuclease" evidence="4">
    <location>
        <begin position="19"/>
        <end position="195"/>
    </location>
</feature>
<dbReference type="GO" id="GO:0006259">
    <property type="term" value="P:DNA metabolic process"/>
    <property type="evidence" value="ECO:0007669"/>
    <property type="project" value="UniProtKB-ARBA"/>
</dbReference>
<sequence>MMTSKQMAMMTAHQWLSGNCLILDTETTGLDSESEIVEIAIINCRGEVLLNSLVKPVNAIPAEATAIHGITNSMVENAPAWEQLHDQALDLILDAGFIAYNSEYDARLIRQSAAISGLDLSGDQVALESCHDCAMLLYAEYFGQWDEKHNNFKWQRLTAAAEQQGVKVTGTPHRALADCLLTLGVIKAIAEDRVQ</sequence>
<evidence type="ECO:0000256" key="1">
    <source>
        <dbReference type="ARBA" id="ARBA00022722"/>
    </source>
</evidence>
<evidence type="ECO:0000313" key="5">
    <source>
        <dbReference type="EMBL" id="WLS78821.1"/>
    </source>
</evidence>
<dbReference type="GO" id="GO:0008408">
    <property type="term" value="F:3'-5' exonuclease activity"/>
    <property type="evidence" value="ECO:0007669"/>
    <property type="project" value="TreeGrafter"/>
</dbReference>
<dbReference type="InterPro" id="IPR036397">
    <property type="entry name" value="RNaseH_sf"/>
</dbReference>
<gene>
    <name evidence="5" type="ORF">Q3V30_20760</name>
</gene>
<reference evidence="5 6" key="1">
    <citation type="submission" date="2023-07" db="EMBL/GenBank/DDBJ databases">
        <title>Pathogenic bacteria of pear tree diseases.</title>
        <authorList>
            <person name="Zhang Z."/>
            <person name="He L."/>
            <person name="Huang R."/>
        </authorList>
    </citation>
    <scope>NUCLEOTIDE SEQUENCE [LARGE SCALE GENOMIC DNA]</scope>
    <source>
        <strain evidence="5 6">DE2</strain>
    </source>
</reference>
<keyword evidence="6" id="KW-1185">Reference proteome</keyword>
<dbReference type="Gene3D" id="3.30.420.10">
    <property type="entry name" value="Ribonuclease H-like superfamily/Ribonuclease H"/>
    <property type="match status" value="1"/>
</dbReference>